<evidence type="ECO:0000313" key="5">
    <source>
        <dbReference type="Proteomes" id="UP000752171"/>
    </source>
</evidence>
<feature type="transmembrane region" description="Helical" evidence="2">
    <location>
        <begin position="221"/>
        <end position="245"/>
    </location>
</feature>
<evidence type="ECO:0000256" key="1">
    <source>
        <dbReference type="SAM" id="MobiDB-lite"/>
    </source>
</evidence>
<name>A0A8T2KQE8_ASTMX</name>
<evidence type="ECO:0000313" key="4">
    <source>
        <dbReference type="EMBL" id="KAG9261558.1"/>
    </source>
</evidence>
<organism evidence="4 5">
    <name type="scientific">Astyanax mexicanus</name>
    <name type="common">Blind cave fish</name>
    <name type="synonym">Astyanax fasciatus mexicanus</name>
    <dbReference type="NCBI Taxonomy" id="7994"/>
    <lineage>
        <taxon>Eukaryota</taxon>
        <taxon>Metazoa</taxon>
        <taxon>Chordata</taxon>
        <taxon>Craniata</taxon>
        <taxon>Vertebrata</taxon>
        <taxon>Euteleostomi</taxon>
        <taxon>Actinopterygii</taxon>
        <taxon>Neopterygii</taxon>
        <taxon>Teleostei</taxon>
        <taxon>Ostariophysi</taxon>
        <taxon>Characiformes</taxon>
        <taxon>Characoidei</taxon>
        <taxon>Acestrorhamphidae</taxon>
        <taxon>Acestrorhamphinae</taxon>
        <taxon>Astyanax</taxon>
    </lineage>
</organism>
<protein>
    <submittedName>
        <fullName evidence="4">Uncharacterized protein</fullName>
    </submittedName>
</protein>
<feature type="chain" id="PRO_5035826635" evidence="3">
    <location>
        <begin position="23"/>
        <end position="363"/>
    </location>
</feature>
<keyword evidence="3" id="KW-0732">Signal</keyword>
<comment type="caution">
    <text evidence="4">The sequence shown here is derived from an EMBL/GenBank/DDBJ whole genome shotgun (WGS) entry which is preliminary data.</text>
</comment>
<dbReference type="Proteomes" id="UP000752171">
    <property type="component" value="Unassembled WGS sequence"/>
</dbReference>
<evidence type="ECO:0000256" key="3">
    <source>
        <dbReference type="SAM" id="SignalP"/>
    </source>
</evidence>
<keyword evidence="2" id="KW-1133">Transmembrane helix</keyword>
<dbReference type="SUPFAM" id="SSF48726">
    <property type="entry name" value="Immunoglobulin"/>
    <property type="match status" value="1"/>
</dbReference>
<keyword evidence="2" id="KW-0472">Membrane</keyword>
<dbReference type="Gene3D" id="2.60.40.10">
    <property type="entry name" value="Immunoglobulins"/>
    <property type="match status" value="2"/>
</dbReference>
<reference evidence="4 5" key="1">
    <citation type="submission" date="2021-07" db="EMBL/GenBank/DDBJ databases">
        <authorList>
            <person name="Imarazene B."/>
            <person name="Zahm M."/>
            <person name="Klopp C."/>
            <person name="Cabau C."/>
            <person name="Beille S."/>
            <person name="Jouanno E."/>
            <person name="Castinel A."/>
            <person name="Lluch J."/>
            <person name="Gil L."/>
            <person name="Kuchtly C."/>
            <person name="Lopez Roques C."/>
            <person name="Donnadieu C."/>
            <person name="Parrinello H."/>
            <person name="Journot L."/>
            <person name="Du K."/>
            <person name="Schartl M."/>
            <person name="Retaux S."/>
            <person name="Guiguen Y."/>
        </authorList>
    </citation>
    <scope>NUCLEOTIDE SEQUENCE [LARGE SCALE GENOMIC DNA]</scope>
    <source>
        <strain evidence="4">Pach_M1</strain>
        <tissue evidence="4">Testis</tissue>
    </source>
</reference>
<dbReference type="EMBL" id="JAICCE010000022">
    <property type="protein sequence ID" value="KAG9261558.1"/>
    <property type="molecule type" value="Genomic_DNA"/>
</dbReference>
<sequence length="363" mass="40539">MKIPEILKVMFLLLNLLCSAESKFSFIFTKLHEAATLPCNQTCSGSVTWAHKENVLAQCDQTSCHSTEGFQMFHDQYLKGNLSLTISEADFSKRMWYTCRCDGKEICDVSLRIQPFSLPVSVQAGQSLSLDLPVPDNVEVILNRTDDGSSNTFRLCRIEGHKAQCDSLYKQRVSVGSSLQLKEVKNQDGGVYILWDIKNDEVIGMYTVTVTEPSAGQDGSVATPVAVVLGVLLVFAVLVIAVLFVKYQQLRKCLRRQKKQAQINMRQLEEQREEQDSERQGETEDQPEVAVHTPVMETDDGQGLIEQIKQENDLENEENASREEIDPLLEVDSPVTPTSLTDEPPLSHPVPDSGSANTQNKVF</sequence>
<dbReference type="AlphaFoldDB" id="A0A8T2KQE8"/>
<keyword evidence="2" id="KW-0812">Transmembrane</keyword>
<evidence type="ECO:0000256" key="2">
    <source>
        <dbReference type="SAM" id="Phobius"/>
    </source>
</evidence>
<proteinExistence type="predicted"/>
<dbReference type="InterPro" id="IPR036179">
    <property type="entry name" value="Ig-like_dom_sf"/>
</dbReference>
<accession>A0A8T2KQE8</accession>
<gene>
    <name evidence="4" type="ORF">AMEX_G25125</name>
</gene>
<dbReference type="InterPro" id="IPR013783">
    <property type="entry name" value="Ig-like_fold"/>
</dbReference>
<feature type="compositionally biased region" description="Polar residues" evidence="1">
    <location>
        <begin position="354"/>
        <end position="363"/>
    </location>
</feature>
<feature type="region of interest" description="Disordered" evidence="1">
    <location>
        <begin position="265"/>
        <end position="363"/>
    </location>
</feature>
<feature type="signal peptide" evidence="3">
    <location>
        <begin position="1"/>
        <end position="22"/>
    </location>
</feature>